<name>A0A7X5UPN7_9PSEU</name>
<dbReference type="RefSeq" id="WP_167168776.1">
    <property type="nucleotide sequence ID" value="NZ_JAAOYM010000001.1"/>
</dbReference>
<sequence>MKDKRRPLPIPTVRDCVAQAAMKIVLPAGLRGRHAGVQLRFRPRRSAHDALQVLIDEHHRGRRGVVETDIGECFSAIPHGELMDAAEERVCDQAVLKLLGRSCASE</sequence>
<dbReference type="EMBL" id="JAAOYM010000001">
    <property type="protein sequence ID" value="NIJ11443.1"/>
    <property type="molecule type" value="Genomic_DNA"/>
</dbReference>
<dbReference type="PANTHER" id="PTHR34047:SF8">
    <property type="entry name" value="PROTEIN YKFC"/>
    <property type="match status" value="1"/>
</dbReference>
<dbReference type="EC" id="2.7.7.49" evidence="1"/>
<keyword evidence="1" id="KW-0695">RNA-directed DNA polymerase</keyword>
<organism evidence="1 2">
    <name type="scientific">Saccharomonospora amisosensis</name>
    <dbReference type="NCBI Taxonomy" id="1128677"/>
    <lineage>
        <taxon>Bacteria</taxon>
        <taxon>Bacillati</taxon>
        <taxon>Actinomycetota</taxon>
        <taxon>Actinomycetes</taxon>
        <taxon>Pseudonocardiales</taxon>
        <taxon>Pseudonocardiaceae</taxon>
        <taxon>Saccharomonospora</taxon>
    </lineage>
</organism>
<evidence type="ECO:0000313" key="2">
    <source>
        <dbReference type="Proteomes" id="UP000545493"/>
    </source>
</evidence>
<dbReference type="AlphaFoldDB" id="A0A7X5UPN7"/>
<keyword evidence="1" id="KW-0808">Transferase</keyword>
<proteinExistence type="predicted"/>
<comment type="caution">
    <text evidence="1">The sequence shown here is derived from an EMBL/GenBank/DDBJ whole genome shotgun (WGS) entry which is preliminary data.</text>
</comment>
<dbReference type="PANTHER" id="PTHR34047">
    <property type="entry name" value="NUCLEAR INTRON MATURASE 1, MITOCHONDRIAL-RELATED"/>
    <property type="match status" value="1"/>
</dbReference>
<keyword evidence="1" id="KW-0548">Nucleotidyltransferase</keyword>
<gene>
    <name evidence="1" type="ORF">FHU38_001787</name>
</gene>
<dbReference type="Proteomes" id="UP000545493">
    <property type="component" value="Unassembled WGS sequence"/>
</dbReference>
<dbReference type="SUPFAM" id="SSF56672">
    <property type="entry name" value="DNA/RNA polymerases"/>
    <property type="match status" value="1"/>
</dbReference>
<dbReference type="InterPro" id="IPR043502">
    <property type="entry name" value="DNA/RNA_pol_sf"/>
</dbReference>
<keyword evidence="2" id="KW-1185">Reference proteome</keyword>
<dbReference type="GO" id="GO:0003964">
    <property type="term" value="F:RNA-directed DNA polymerase activity"/>
    <property type="evidence" value="ECO:0007669"/>
    <property type="project" value="UniProtKB-KW"/>
</dbReference>
<evidence type="ECO:0000313" key="1">
    <source>
        <dbReference type="EMBL" id="NIJ11443.1"/>
    </source>
</evidence>
<accession>A0A7X5UPN7</accession>
<dbReference type="InterPro" id="IPR051083">
    <property type="entry name" value="GrpII_Intron_Splice-Mob/Def"/>
</dbReference>
<reference evidence="1 2" key="1">
    <citation type="submission" date="2020-03" db="EMBL/GenBank/DDBJ databases">
        <title>Sequencing the genomes of 1000 actinobacteria strains.</title>
        <authorList>
            <person name="Klenk H.-P."/>
        </authorList>
    </citation>
    <scope>NUCLEOTIDE SEQUENCE [LARGE SCALE GENOMIC DNA]</scope>
    <source>
        <strain evidence="1 2">DSM 45685</strain>
    </source>
</reference>
<protein>
    <submittedName>
        <fullName evidence="1">RNA-directed DNA polymerase</fullName>
        <ecNumber evidence="1">2.7.7.49</ecNumber>
    </submittedName>
</protein>